<reference evidence="4 5" key="1">
    <citation type="submission" date="2019-12" db="EMBL/GenBank/DDBJ databases">
        <authorList>
            <person name="Li M."/>
        </authorList>
    </citation>
    <scope>NUCLEOTIDE SEQUENCE [LARGE SCALE GENOMIC DNA]</scope>
    <source>
        <strain evidence="4 5">GBMRC 2024</strain>
    </source>
</reference>
<dbReference type="InterPro" id="IPR036271">
    <property type="entry name" value="Tet_transcr_reg_TetR-rel_C_sf"/>
</dbReference>
<protein>
    <submittedName>
        <fullName evidence="4">TetR family transcriptional regulator</fullName>
    </submittedName>
</protein>
<dbReference type="Pfam" id="PF17938">
    <property type="entry name" value="TetR_C_29"/>
    <property type="match status" value="1"/>
</dbReference>
<dbReference type="EMBL" id="WUMU01000018">
    <property type="protein sequence ID" value="MXN19378.1"/>
    <property type="molecule type" value="Genomic_DNA"/>
</dbReference>
<dbReference type="Gene3D" id="1.10.357.10">
    <property type="entry name" value="Tetracycline Repressor, domain 2"/>
    <property type="match status" value="1"/>
</dbReference>
<keyword evidence="5" id="KW-1185">Reference proteome</keyword>
<evidence type="ECO:0000313" key="5">
    <source>
        <dbReference type="Proteomes" id="UP000477911"/>
    </source>
</evidence>
<evidence type="ECO:0000259" key="3">
    <source>
        <dbReference type="PROSITE" id="PS50977"/>
    </source>
</evidence>
<sequence length="227" mass="24788">MTEEAPTRGRSGRRKLKADQDTAALAEATRADIIAVATRAFVRYGFDGASVNEIAAASATSKRMIYYHFGSKQDLYRAVLEAAYERVGHRAPSEAPACPPLEELRAYAVDAYDNFRRNEDFVRLVMAENLKDGETILGSDFVRQRSAANLASLEEIVARGRADGSIRVGFRVVDLYLAVVAVCFHAVSNRISTGISLQMDLGSDSEVAFRRQLVGDVACRYAATPGT</sequence>
<proteinExistence type="predicted"/>
<dbReference type="SUPFAM" id="SSF48498">
    <property type="entry name" value="Tetracyclin repressor-like, C-terminal domain"/>
    <property type="match status" value="1"/>
</dbReference>
<dbReference type="InterPro" id="IPR001647">
    <property type="entry name" value="HTH_TetR"/>
</dbReference>
<evidence type="ECO:0000256" key="2">
    <source>
        <dbReference type="PROSITE-ProRule" id="PRU00335"/>
    </source>
</evidence>
<accession>A0A6L7G760</accession>
<evidence type="ECO:0000256" key="1">
    <source>
        <dbReference type="ARBA" id="ARBA00023125"/>
    </source>
</evidence>
<gene>
    <name evidence="4" type="ORF">GR170_16195</name>
</gene>
<comment type="caution">
    <text evidence="4">The sequence shown here is derived from an EMBL/GenBank/DDBJ whole genome shotgun (WGS) entry which is preliminary data.</text>
</comment>
<dbReference type="PANTHER" id="PTHR30328">
    <property type="entry name" value="TRANSCRIPTIONAL REPRESSOR"/>
    <property type="match status" value="1"/>
</dbReference>
<feature type="domain" description="HTH tetR-type" evidence="3">
    <location>
        <begin position="27"/>
        <end position="87"/>
    </location>
</feature>
<dbReference type="PRINTS" id="PR00455">
    <property type="entry name" value="HTHTETR"/>
</dbReference>
<dbReference type="PANTHER" id="PTHR30328:SF54">
    <property type="entry name" value="HTH-TYPE TRANSCRIPTIONAL REPRESSOR SCO4008"/>
    <property type="match status" value="1"/>
</dbReference>
<dbReference type="InterPro" id="IPR050109">
    <property type="entry name" value="HTH-type_TetR-like_transc_reg"/>
</dbReference>
<dbReference type="InterPro" id="IPR009057">
    <property type="entry name" value="Homeodomain-like_sf"/>
</dbReference>
<organism evidence="4 5">
    <name type="scientific">Pseudooceanicola albus</name>
    <dbReference type="NCBI Taxonomy" id="2692189"/>
    <lineage>
        <taxon>Bacteria</taxon>
        <taxon>Pseudomonadati</taxon>
        <taxon>Pseudomonadota</taxon>
        <taxon>Alphaproteobacteria</taxon>
        <taxon>Rhodobacterales</taxon>
        <taxon>Paracoccaceae</taxon>
        <taxon>Pseudooceanicola</taxon>
    </lineage>
</organism>
<dbReference type="Pfam" id="PF00440">
    <property type="entry name" value="TetR_N"/>
    <property type="match status" value="1"/>
</dbReference>
<dbReference type="Proteomes" id="UP000477911">
    <property type="component" value="Unassembled WGS sequence"/>
</dbReference>
<dbReference type="SUPFAM" id="SSF46689">
    <property type="entry name" value="Homeodomain-like"/>
    <property type="match status" value="1"/>
</dbReference>
<name>A0A6L7G760_9RHOB</name>
<dbReference type="AlphaFoldDB" id="A0A6L7G760"/>
<dbReference type="RefSeq" id="WP_160895506.1">
    <property type="nucleotide sequence ID" value="NZ_WUMU01000018.1"/>
</dbReference>
<feature type="DNA-binding region" description="H-T-H motif" evidence="2">
    <location>
        <begin position="50"/>
        <end position="69"/>
    </location>
</feature>
<dbReference type="InterPro" id="IPR041474">
    <property type="entry name" value="NicS_C"/>
</dbReference>
<dbReference type="GO" id="GO:0003677">
    <property type="term" value="F:DNA binding"/>
    <property type="evidence" value="ECO:0007669"/>
    <property type="project" value="UniProtKB-UniRule"/>
</dbReference>
<evidence type="ECO:0000313" key="4">
    <source>
        <dbReference type="EMBL" id="MXN19378.1"/>
    </source>
</evidence>
<dbReference type="PROSITE" id="PS50977">
    <property type="entry name" value="HTH_TETR_2"/>
    <property type="match status" value="1"/>
</dbReference>
<keyword evidence="1 2" id="KW-0238">DNA-binding</keyword>